<protein>
    <submittedName>
        <fullName evidence="2">Uncharacterized protein</fullName>
    </submittedName>
</protein>
<dbReference type="AlphaFoldDB" id="A1AQQ3"/>
<proteinExistence type="predicted"/>
<dbReference type="HOGENOM" id="CLU_2397006_0_0_7"/>
<dbReference type="EMBL" id="CP000482">
    <property type="protein sequence ID" value="ABK99673.1"/>
    <property type="molecule type" value="Genomic_DNA"/>
</dbReference>
<evidence type="ECO:0000256" key="1">
    <source>
        <dbReference type="SAM" id="MobiDB-lite"/>
    </source>
</evidence>
<evidence type="ECO:0000313" key="2">
    <source>
        <dbReference type="EMBL" id="ABK99673.1"/>
    </source>
</evidence>
<dbReference type="STRING" id="338966.Ppro_2065"/>
<dbReference type="Proteomes" id="UP000006732">
    <property type="component" value="Chromosome"/>
</dbReference>
<accession>A1AQQ3</accession>
<name>A1AQQ3_PELPD</name>
<reference evidence="2 3" key="1">
    <citation type="submission" date="2006-10" db="EMBL/GenBank/DDBJ databases">
        <title>Complete sequence of chromosome of Pelobacter propionicus DSM 2379.</title>
        <authorList>
            <consortium name="US DOE Joint Genome Institute"/>
            <person name="Copeland A."/>
            <person name="Lucas S."/>
            <person name="Lapidus A."/>
            <person name="Barry K."/>
            <person name="Detter J.C."/>
            <person name="Glavina del Rio T."/>
            <person name="Hammon N."/>
            <person name="Israni S."/>
            <person name="Dalin E."/>
            <person name="Tice H."/>
            <person name="Pitluck S."/>
            <person name="Saunders E."/>
            <person name="Brettin T."/>
            <person name="Bruce D."/>
            <person name="Han C."/>
            <person name="Tapia R."/>
            <person name="Schmutz J."/>
            <person name="Larimer F."/>
            <person name="Land M."/>
            <person name="Hauser L."/>
            <person name="Kyrpides N."/>
            <person name="Kim E."/>
            <person name="Lovley D."/>
            <person name="Richardson P."/>
        </authorList>
    </citation>
    <scope>NUCLEOTIDE SEQUENCE [LARGE SCALE GENOMIC DNA]</scope>
    <source>
        <strain evidence="3">DSM 2379 / NBRC 103807 / OttBd1</strain>
    </source>
</reference>
<gene>
    <name evidence="2" type="ordered locus">Ppro_2065</name>
</gene>
<feature type="region of interest" description="Disordered" evidence="1">
    <location>
        <begin position="41"/>
        <end position="79"/>
    </location>
</feature>
<sequence>MQCLGEIMSPTKLKIISSPLSAEYQRMKRWAARDGERAKKLAAAQPTATEVEDSVTISSVQPGENRAQDARTLSQPVTSEERQALMQAFSIRV</sequence>
<dbReference type="KEGG" id="ppd:Ppro_2065"/>
<evidence type="ECO:0000313" key="3">
    <source>
        <dbReference type="Proteomes" id="UP000006732"/>
    </source>
</evidence>
<organism evidence="2 3">
    <name type="scientific">Pelobacter propionicus (strain DSM 2379 / NBRC 103807 / OttBd1)</name>
    <dbReference type="NCBI Taxonomy" id="338966"/>
    <lineage>
        <taxon>Bacteria</taxon>
        <taxon>Pseudomonadati</taxon>
        <taxon>Thermodesulfobacteriota</taxon>
        <taxon>Desulfuromonadia</taxon>
        <taxon>Desulfuromonadales</taxon>
        <taxon>Desulfuromonadaceae</taxon>
        <taxon>Pelobacter</taxon>
    </lineage>
</organism>
<keyword evidence="3" id="KW-1185">Reference proteome</keyword>